<proteinExistence type="predicted"/>
<accession>A0A8I3WRH4</accession>
<reference evidence="1" key="2">
    <citation type="submission" date="2025-08" db="UniProtKB">
        <authorList>
            <consortium name="Ensembl"/>
        </authorList>
    </citation>
    <scope>IDENTIFICATION</scope>
</reference>
<protein>
    <submittedName>
        <fullName evidence="1">Uncharacterized protein</fullName>
    </submittedName>
</protein>
<dbReference type="AlphaFoldDB" id="A0A8I3WRH4"/>
<dbReference type="Proteomes" id="UP000008225">
    <property type="component" value="Chromosome 4"/>
</dbReference>
<organism evidence="1 2">
    <name type="scientific">Callithrix jacchus</name>
    <name type="common">White-tufted-ear marmoset</name>
    <name type="synonym">Simia Jacchus</name>
    <dbReference type="NCBI Taxonomy" id="9483"/>
    <lineage>
        <taxon>Eukaryota</taxon>
        <taxon>Metazoa</taxon>
        <taxon>Chordata</taxon>
        <taxon>Craniata</taxon>
        <taxon>Vertebrata</taxon>
        <taxon>Euteleostomi</taxon>
        <taxon>Mammalia</taxon>
        <taxon>Eutheria</taxon>
        <taxon>Euarchontoglires</taxon>
        <taxon>Primates</taxon>
        <taxon>Haplorrhini</taxon>
        <taxon>Platyrrhini</taxon>
        <taxon>Cebidae</taxon>
        <taxon>Callitrichinae</taxon>
        <taxon>Callithrix</taxon>
        <taxon>Callithrix</taxon>
    </lineage>
</organism>
<dbReference type="GeneTree" id="ENSGT01150000286943"/>
<dbReference type="PANTHER" id="PTHR12138">
    <property type="entry name" value="PRIMATE-EXPANDED PROTEIN FAMILY"/>
    <property type="match status" value="1"/>
</dbReference>
<keyword evidence="2" id="KW-1185">Reference proteome</keyword>
<dbReference type="Ensembl" id="ENSCJAT00000122574.1">
    <property type="protein sequence ID" value="ENSCJAP00000093086.1"/>
    <property type="gene ID" value="ENSCJAG00000085575.1"/>
</dbReference>
<sequence>MGLSEKGYKKVIFFFFFFETKSCSIASQECSGMISAHCNLHLPGSSDSLASASQVAGTTDMCYHAQIIFIFLVEMDEVSPCRVGWSRSLDLVICPPWPPKVLGLQA</sequence>
<dbReference type="OMA" id="GACYHIW"/>
<dbReference type="PANTHER" id="PTHR12138:SF162">
    <property type="entry name" value="CHROMOSOME UNDETERMINED SCAFFOLD_275, WHOLE GENOME SHOTGUN SEQUENCE"/>
    <property type="match status" value="1"/>
</dbReference>
<reference evidence="1 2" key="1">
    <citation type="submission" date="2009-03" db="EMBL/GenBank/DDBJ databases">
        <authorList>
            <person name="Warren W."/>
            <person name="Ye L."/>
            <person name="Minx P."/>
            <person name="Worley K."/>
            <person name="Gibbs R."/>
            <person name="Wilson R.K."/>
        </authorList>
    </citation>
    <scope>NUCLEOTIDE SEQUENCE [LARGE SCALE GENOMIC DNA]</scope>
</reference>
<evidence type="ECO:0000313" key="2">
    <source>
        <dbReference type="Proteomes" id="UP000008225"/>
    </source>
</evidence>
<evidence type="ECO:0000313" key="1">
    <source>
        <dbReference type="Ensembl" id="ENSCJAP00000093086.1"/>
    </source>
</evidence>
<reference evidence="1" key="3">
    <citation type="submission" date="2025-09" db="UniProtKB">
        <authorList>
            <consortium name="Ensembl"/>
        </authorList>
    </citation>
    <scope>IDENTIFICATION</scope>
</reference>
<name>A0A8I3WRH4_CALJA</name>